<keyword evidence="5" id="KW-1185">Reference proteome</keyword>
<dbReference type="EMBL" id="CAMXCS010000001">
    <property type="protein sequence ID" value="CAI3934046.1"/>
    <property type="molecule type" value="Genomic_DNA"/>
</dbReference>
<dbReference type="RefSeq" id="WP_271789138.1">
    <property type="nucleotide sequence ID" value="NZ_CAMXCJ010000001.1"/>
</dbReference>
<evidence type="ECO:0000313" key="2">
    <source>
        <dbReference type="EMBL" id="CAI3926929.1"/>
    </source>
</evidence>
<dbReference type="Proteomes" id="UP001154255">
    <property type="component" value="Unassembled WGS sequence"/>
</dbReference>
<organism evidence="2 4">
    <name type="scientific">Commensalibacter communis</name>
    <dbReference type="NCBI Taxonomy" id="2972786"/>
    <lineage>
        <taxon>Bacteria</taxon>
        <taxon>Pseudomonadati</taxon>
        <taxon>Pseudomonadota</taxon>
        <taxon>Alphaproteobacteria</taxon>
        <taxon>Acetobacterales</taxon>
        <taxon>Acetobacteraceae</taxon>
    </lineage>
</organism>
<dbReference type="Proteomes" id="UP001154259">
    <property type="component" value="Unassembled WGS sequence"/>
</dbReference>
<keyword evidence="1" id="KW-0472">Membrane</keyword>
<evidence type="ECO:0000313" key="5">
    <source>
        <dbReference type="Proteomes" id="UP001154259"/>
    </source>
</evidence>
<feature type="transmembrane region" description="Helical" evidence="1">
    <location>
        <begin position="6"/>
        <end position="27"/>
    </location>
</feature>
<dbReference type="AlphaFoldDB" id="A0A9W4TKS3"/>
<dbReference type="EMBL" id="CAMXCM010000001">
    <property type="protein sequence ID" value="CAI3926929.1"/>
    <property type="molecule type" value="Genomic_DNA"/>
</dbReference>
<sequence>MPKQFAILIATVFILFIVCFITLYILLKPAVEDHLLEVGSQSAYNALAIKTKFVPIKSSMSELMEGGNGYKVTSTNKTSTGLIFTLEWNVITQEYYKKERDNVLCILTFPNPQKGQYEATSRCWRLN</sequence>
<evidence type="ECO:0000313" key="3">
    <source>
        <dbReference type="EMBL" id="CAI3934046.1"/>
    </source>
</evidence>
<evidence type="ECO:0000313" key="4">
    <source>
        <dbReference type="Proteomes" id="UP001154255"/>
    </source>
</evidence>
<proteinExistence type="predicted"/>
<keyword evidence="1" id="KW-1133">Transmembrane helix</keyword>
<accession>A0A9W4TKS3</accession>
<gene>
    <name evidence="3" type="ORF">R53529_LOCUS702</name>
    <name evidence="2" type="ORF">R53530_LOCUS399</name>
</gene>
<name>A0A9W4TKS3_9PROT</name>
<reference evidence="2" key="1">
    <citation type="submission" date="2022-10" db="EMBL/GenBank/DDBJ databases">
        <authorList>
            <person name="Botero Cardona J."/>
        </authorList>
    </citation>
    <scope>NUCLEOTIDE SEQUENCE</scope>
    <source>
        <strain evidence="2">LMG 31819</strain>
        <strain evidence="3">R-53529</strain>
    </source>
</reference>
<keyword evidence="1" id="KW-0812">Transmembrane</keyword>
<comment type="caution">
    <text evidence="2">The sequence shown here is derived from an EMBL/GenBank/DDBJ whole genome shotgun (WGS) entry which is preliminary data.</text>
</comment>
<protein>
    <submittedName>
        <fullName evidence="2">Uncharacterized protein</fullName>
    </submittedName>
</protein>
<evidence type="ECO:0000256" key="1">
    <source>
        <dbReference type="SAM" id="Phobius"/>
    </source>
</evidence>